<evidence type="ECO:0000313" key="2">
    <source>
        <dbReference type="EMBL" id="KAG9676110.1"/>
    </source>
</evidence>
<evidence type="ECO:0000256" key="1">
    <source>
        <dbReference type="SAM" id="MobiDB-lite"/>
    </source>
</evidence>
<gene>
    <name evidence="2" type="ORF">KCU76_g16018</name>
</gene>
<name>A0A9P8E444_AURME</name>
<sequence>MDQQWEFDRVDLAPLPFEEYGPSHDQTYLDEQLPADPLTFTQDGPYFGEDLMMMTAPIMEMSPALQHRRSGNPLPGHRPGYGRPRQNLETQVQYENEVPDNAPLNSTSYSYAQRDYSTLNYALLANDALVYNNISVPGQLPIHHDHAVNDVSSLFETSSALECLRANSPARDLYGTSLILGRTTGNQAFETEIENLIGSEGISLISCTRHAVILESFNDHLYREAQEAKIAIDDIRLNTYPR</sequence>
<comment type="caution">
    <text evidence="2">The sequence shown here is derived from an EMBL/GenBank/DDBJ whole genome shotgun (WGS) entry which is preliminary data.</text>
</comment>
<dbReference type="EMBL" id="JAHFXF010001104">
    <property type="protein sequence ID" value="KAG9676110.1"/>
    <property type="molecule type" value="Genomic_DNA"/>
</dbReference>
<reference evidence="2" key="1">
    <citation type="journal article" date="2021" name="J Fungi (Basel)">
        <title>Virulence traits and population genomics of the black yeast Aureobasidium melanogenum.</title>
        <authorList>
            <person name="Cernosa A."/>
            <person name="Sun X."/>
            <person name="Gostincar C."/>
            <person name="Fang C."/>
            <person name="Gunde-Cimerman N."/>
            <person name="Song Z."/>
        </authorList>
    </citation>
    <scope>NUCLEOTIDE SEQUENCE</scope>
    <source>
        <strain evidence="2">EXF-9911</strain>
    </source>
</reference>
<reference evidence="2" key="2">
    <citation type="submission" date="2021-08" db="EMBL/GenBank/DDBJ databases">
        <authorList>
            <person name="Gostincar C."/>
            <person name="Sun X."/>
            <person name="Song Z."/>
            <person name="Gunde-Cimerman N."/>
        </authorList>
    </citation>
    <scope>NUCLEOTIDE SEQUENCE</scope>
    <source>
        <strain evidence="2">EXF-9911</strain>
    </source>
</reference>
<organism evidence="2 3">
    <name type="scientific">Aureobasidium melanogenum</name>
    <name type="common">Aureobasidium pullulans var. melanogenum</name>
    <dbReference type="NCBI Taxonomy" id="46634"/>
    <lineage>
        <taxon>Eukaryota</taxon>
        <taxon>Fungi</taxon>
        <taxon>Dikarya</taxon>
        <taxon>Ascomycota</taxon>
        <taxon>Pezizomycotina</taxon>
        <taxon>Dothideomycetes</taxon>
        <taxon>Dothideomycetidae</taxon>
        <taxon>Dothideales</taxon>
        <taxon>Saccotheciaceae</taxon>
        <taxon>Aureobasidium</taxon>
    </lineage>
</organism>
<protein>
    <submittedName>
        <fullName evidence="2">Uncharacterized protein</fullName>
    </submittedName>
</protein>
<accession>A0A9P8E444</accession>
<feature type="region of interest" description="Disordered" evidence="1">
    <location>
        <begin position="65"/>
        <end position="85"/>
    </location>
</feature>
<dbReference type="AlphaFoldDB" id="A0A9P8E444"/>
<dbReference type="Proteomes" id="UP000779574">
    <property type="component" value="Unassembled WGS sequence"/>
</dbReference>
<proteinExistence type="predicted"/>
<evidence type="ECO:0000313" key="3">
    <source>
        <dbReference type="Proteomes" id="UP000779574"/>
    </source>
</evidence>
<feature type="non-terminal residue" evidence="2">
    <location>
        <position position="1"/>
    </location>
</feature>